<evidence type="ECO:0000256" key="6">
    <source>
        <dbReference type="SAM" id="SignalP"/>
    </source>
</evidence>
<protein>
    <recommendedName>
        <fullName evidence="9">Serine carboxypeptidase</fullName>
    </recommendedName>
</protein>
<keyword evidence="5" id="KW-0325">Glycoprotein</keyword>
<reference evidence="7" key="2">
    <citation type="submission" date="2020-09" db="EMBL/GenBank/DDBJ databases">
        <authorList>
            <person name="Sun Q."/>
            <person name="Ohkuma M."/>
        </authorList>
    </citation>
    <scope>NUCLEOTIDE SEQUENCE</scope>
    <source>
        <strain evidence="7">JCM 13919</strain>
    </source>
</reference>
<organism evidence="7 8">
    <name type="scientific">Legionella impletisoli</name>
    <dbReference type="NCBI Taxonomy" id="343510"/>
    <lineage>
        <taxon>Bacteria</taxon>
        <taxon>Pseudomonadati</taxon>
        <taxon>Pseudomonadota</taxon>
        <taxon>Gammaproteobacteria</taxon>
        <taxon>Legionellales</taxon>
        <taxon>Legionellaceae</taxon>
        <taxon>Legionella</taxon>
    </lineage>
</organism>
<evidence type="ECO:0000313" key="7">
    <source>
        <dbReference type="EMBL" id="GGI93583.1"/>
    </source>
</evidence>
<keyword evidence="3 6" id="KW-0732">Signal</keyword>
<dbReference type="SUPFAM" id="SSF53474">
    <property type="entry name" value="alpha/beta-Hydrolases"/>
    <property type="match status" value="1"/>
</dbReference>
<dbReference type="Gene3D" id="1.20.120.980">
    <property type="entry name" value="Serine carboxypeptidase S28, SKS domain"/>
    <property type="match status" value="1"/>
</dbReference>
<keyword evidence="8" id="KW-1185">Reference proteome</keyword>
<evidence type="ECO:0000256" key="5">
    <source>
        <dbReference type="ARBA" id="ARBA00023180"/>
    </source>
</evidence>
<evidence type="ECO:0000256" key="1">
    <source>
        <dbReference type="ARBA" id="ARBA00011079"/>
    </source>
</evidence>
<feature type="chain" id="PRO_5037226306" description="Serine carboxypeptidase" evidence="6">
    <location>
        <begin position="22"/>
        <end position="476"/>
    </location>
</feature>
<evidence type="ECO:0008006" key="9">
    <source>
        <dbReference type="Google" id="ProtNLM"/>
    </source>
</evidence>
<dbReference type="InterPro" id="IPR042269">
    <property type="entry name" value="Ser_carbopepase_S28_SKS"/>
</dbReference>
<dbReference type="OrthoDB" id="6189138at2"/>
<dbReference type="Proteomes" id="UP000630149">
    <property type="component" value="Unassembled WGS sequence"/>
</dbReference>
<dbReference type="PANTHER" id="PTHR11010">
    <property type="entry name" value="PROTEASE S28 PRO-X CARBOXYPEPTIDASE-RELATED"/>
    <property type="match status" value="1"/>
</dbReference>
<keyword evidence="2" id="KW-0645">Protease</keyword>
<dbReference type="InterPro" id="IPR008758">
    <property type="entry name" value="Peptidase_S28"/>
</dbReference>
<comment type="similarity">
    <text evidence="1">Belongs to the peptidase S28 family.</text>
</comment>
<name>A0A917K1I1_9GAMM</name>
<dbReference type="Pfam" id="PF05577">
    <property type="entry name" value="Peptidase_S28"/>
    <property type="match status" value="1"/>
</dbReference>
<reference evidence="7" key="1">
    <citation type="journal article" date="2014" name="Int. J. Syst. Evol. Microbiol.">
        <title>Complete genome sequence of Corynebacterium casei LMG S-19264T (=DSM 44701T), isolated from a smear-ripened cheese.</title>
        <authorList>
            <consortium name="US DOE Joint Genome Institute (JGI-PGF)"/>
            <person name="Walter F."/>
            <person name="Albersmeier A."/>
            <person name="Kalinowski J."/>
            <person name="Ruckert C."/>
        </authorList>
    </citation>
    <scope>NUCLEOTIDE SEQUENCE</scope>
    <source>
        <strain evidence="7">JCM 13919</strain>
    </source>
</reference>
<evidence type="ECO:0000256" key="3">
    <source>
        <dbReference type="ARBA" id="ARBA00022729"/>
    </source>
</evidence>
<dbReference type="AlphaFoldDB" id="A0A917K1I1"/>
<evidence type="ECO:0000256" key="4">
    <source>
        <dbReference type="ARBA" id="ARBA00022801"/>
    </source>
</evidence>
<dbReference type="GO" id="GO:0006508">
    <property type="term" value="P:proteolysis"/>
    <property type="evidence" value="ECO:0007669"/>
    <property type="project" value="UniProtKB-KW"/>
</dbReference>
<feature type="signal peptide" evidence="6">
    <location>
        <begin position="1"/>
        <end position="21"/>
    </location>
</feature>
<gene>
    <name evidence="7" type="ORF">GCM10007966_22720</name>
</gene>
<dbReference type="Gene3D" id="3.40.50.1820">
    <property type="entry name" value="alpha/beta hydrolase"/>
    <property type="match status" value="1"/>
</dbReference>
<comment type="caution">
    <text evidence="7">The sequence shown here is derived from an EMBL/GenBank/DDBJ whole genome shotgun (WGS) entry which is preliminary data.</text>
</comment>
<dbReference type="PANTHER" id="PTHR11010:SF11">
    <property type="entry name" value="THYMUS-SPECIFIC SERINE PROTEASE"/>
    <property type="match status" value="1"/>
</dbReference>
<evidence type="ECO:0000313" key="8">
    <source>
        <dbReference type="Proteomes" id="UP000630149"/>
    </source>
</evidence>
<dbReference type="EMBL" id="BMOB01000016">
    <property type="protein sequence ID" value="GGI93583.1"/>
    <property type="molecule type" value="Genomic_DNA"/>
</dbReference>
<sequence length="476" mass="53700">MYLKRFIVSSLAVLFCSKSLAGPLEYYFQRALEEKNQPTAILKSPALEKRFEQLINHNIPSLGTFSQRYFVDETFGPSNYSPVFLYVCGEGACSPNELNGAIRQYAKKYKAKLVALEHRYYGESQPYSTLTTKHLNGLSTQAALDDLAYFQRSIQRENNWKGRWVVFGGSYAGALAAYYRLGNPELVEGALASSAPVMAKEDFYEYDAHVAEVAGPVCAENIRQVTAEVEQAIKSANPARLIQIKALFHAEEIVDPDDFLYAIADVAATSIQYGKHQAFCAALAKHESPIEGYAAFAETIYKDFNLTPVELTPQSAMSENAEDYKHGIGMRQWYYQSCTEQGYWQNVNTDPQKSTRSSRINNQYHRKVCQRLFGLTSPANTEAFNHSFYYPLLHESVSRIYFTNGANDPWARLSLSPLNYNATNKNLAYTIISGAAHCEDLRPPRLTDSDELVAAREKMDNLLFQWLVLNPEEKLS</sequence>
<dbReference type="GO" id="GO:0008239">
    <property type="term" value="F:dipeptidyl-peptidase activity"/>
    <property type="evidence" value="ECO:0007669"/>
    <property type="project" value="TreeGrafter"/>
</dbReference>
<proteinExistence type="inferred from homology"/>
<dbReference type="RefSeq" id="WP_131777496.1">
    <property type="nucleotide sequence ID" value="NZ_BMOB01000016.1"/>
</dbReference>
<keyword evidence="4" id="KW-0378">Hydrolase</keyword>
<dbReference type="InterPro" id="IPR029058">
    <property type="entry name" value="AB_hydrolase_fold"/>
</dbReference>
<dbReference type="GO" id="GO:0070008">
    <property type="term" value="F:serine-type exopeptidase activity"/>
    <property type="evidence" value="ECO:0007669"/>
    <property type="project" value="InterPro"/>
</dbReference>
<accession>A0A917K1I1</accession>
<evidence type="ECO:0000256" key="2">
    <source>
        <dbReference type="ARBA" id="ARBA00022670"/>
    </source>
</evidence>